<comment type="caution">
    <text evidence="1">The sequence shown here is derived from an EMBL/GenBank/DDBJ whole genome shotgun (WGS) entry which is preliminary data.</text>
</comment>
<dbReference type="EMBL" id="CACRXK020045520">
    <property type="protein sequence ID" value="CAB4046081.1"/>
    <property type="molecule type" value="Genomic_DNA"/>
</dbReference>
<name>A0A7D9MF59_PARCT</name>
<dbReference type="Proteomes" id="UP001152795">
    <property type="component" value="Unassembled WGS sequence"/>
</dbReference>
<organism evidence="1 2">
    <name type="scientific">Paramuricea clavata</name>
    <name type="common">Red gorgonian</name>
    <name type="synonym">Violescent sea-whip</name>
    <dbReference type="NCBI Taxonomy" id="317549"/>
    <lineage>
        <taxon>Eukaryota</taxon>
        <taxon>Metazoa</taxon>
        <taxon>Cnidaria</taxon>
        <taxon>Anthozoa</taxon>
        <taxon>Octocorallia</taxon>
        <taxon>Malacalcyonacea</taxon>
        <taxon>Plexauridae</taxon>
        <taxon>Paramuricea</taxon>
    </lineage>
</organism>
<evidence type="ECO:0000313" key="2">
    <source>
        <dbReference type="Proteomes" id="UP001152795"/>
    </source>
</evidence>
<accession>A0A7D9MF59</accession>
<proteinExistence type="predicted"/>
<gene>
    <name evidence="1" type="ORF">PACLA_8A063768</name>
</gene>
<reference evidence="1" key="1">
    <citation type="submission" date="2020-04" db="EMBL/GenBank/DDBJ databases">
        <authorList>
            <person name="Alioto T."/>
            <person name="Alioto T."/>
            <person name="Gomez Garrido J."/>
        </authorList>
    </citation>
    <scope>NUCLEOTIDE SEQUENCE</scope>
    <source>
        <strain evidence="1">A484AB</strain>
    </source>
</reference>
<dbReference type="PANTHER" id="PTHR47331">
    <property type="entry name" value="PHD-TYPE DOMAIN-CONTAINING PROTEIN"/>
    <property type="match status" value="1"/>
</dbReference>
<feature type="non-terminal residue" evidence="1">
    <location>
        <position position="145"/>
    </location>
</feature>
<sequence length="145" mass="16633">MAMTILYPITMPLKDNTKRVPLETYFSSYDQLIRRTATIFMCTDRMAKTITTDATCNLPNPSPEHVQRATIFHVKRAQAQNFNAEITALRQNKPIPNTSRIRKEAPFLDANGLLRVDGRLHQGEFPPDQQHPIVLPKNHRITQLI</sequence>
<dbReference type="PANTHER" id="PTHR47331:SF5">
    <property type="entry name" value="RIBONUCLEASE H"/>
    <property type="match status" value="1"/>
</dbReference>
<keyword evidence="2" id="KW-1185">Reference proteome</keyword>
<protein>
    <submittedName>
        <fullName evidence="1">Uncharacterized protein</fullName>
    </submittedName>
</protein>
<dbReference type="OrthoDB" id="5984724at2759"/>
<evidence type="ECO:0000313" key="1">
    <source>
        <dbReference type="EMBL" id="CAB4046081.1"/>
    </source>
</evidence>
<dbReference type="AlphaFoldDB" id="A0A7D9MF59"/>